<evidence type="ECO:0000256" key="1">
    <source>
        <dbReference type="ARBA" id="ARBA00004429"/>
    </source>
</evidence>
<proteinExistence type="inferred from homology"/>
<dbReference type="AlphaFoldDB" id="W0HK24"/>
<organism evidence="9 10">
    <name type="scientific">Candidatus Sodalis pierantonii str. SOPE</name>
    <dbReference type="NCBI Taxonomy" id="2342"/>
    <lineage>
        <taxon>Bacteria</taxon>
        <taxon>Pseudomonadati</taxon>
        <taxon>Pseudomonadota</taxon>
        <taxon>Gammaproteobacteria</taxon>
        <taxon>Enterobacterales</taxon>
        <taxon>Bruguierivoracaceae</taxon>
        <taxon>Sodalis</taxon>
    </lineage>
</organism>
<evidence type="ECO:0000256" key="4">
    <source>
        <dbReference type="ARBA" id="ARBA00022519"/>
    </source>
</evidence>
<keyword evidence="7 8" id="KW-0472">Membrane</keyword>
<dbReference type="HAMAP" id="MF_01085">
    <property type="entry name" value="UPF0283"/>
    <property type="match status" value="1"/>
</dbReference>
<keyword evidence="3 8" id="KW-1003">Cell membrane</keyword>
<dbReference type="PANTHER" id="PTHR39342:SF1">
    <property type="entry name" value="UPF0283 MEMBRANE PROTEIN YCJF"/>
    <property type="match status" value="1"/>
</dbReference>
<evidence type="ECO:0000313" key="10">
    <source>
        <dbReference type="Proteomes" id="UP000019025"/>
    </source>
</evidence>
<dbReference type="Proteomes" id="UP000019025">
    <property type="component" value="Chromosome"/>
</dbReference>
<evidence type="ECO:0000256" key="8">
    <source>
        <dbReference type="HAMAP-Rule" id="MF_01085"/>
    </source>
</evidence>
<reference evidence="9 10" key="1">
    <citation type="journal article" date="2014" name="Genome Biol. Evol.">
        <title>Genome degeneration and adaptation in a nascent stage of symbiosis.</title>
        <authorList>
            <person name="Oakeson K.F."/>
            <person name="Gil R."/>
            <person name="Clayton A.L."/>
            <person name="Dunn D.M."/>
            <person name="von Niederhausern A.C."/>
            <person name="Hamil C."/>
            <person name="Aoyagi A."/>
            <person name="Duval B."/>
            <person name="Baca A."/>
            <person name="Silva F.J."/>
            <person name="Vallier A."/>
            <person name="Jackson D.G."/>
            <person name="Latorre A."/>
            <person name="Weiss R.B."/>
            <person name="Heddi A."/>
            <person name="Moya A."/>
            <person name="Dale C."/>
        </authorList>
    </citation>
    <scope>NUCLEOTIDE SEQUENCE [LARGE SCALE GENOMIC DNA]</scope>
    <source>
        <strain evidence="10">none</strain>
    </source>
</reference>
<gene>
    <name evidence="9" type="primary">ycjF</name>
    <name evidence="9" type="ORF">SOPEG_2506</name>
</gene>
<evidence type="ECO:0000256" key="3">
    <source>
        <dbReference type="ARBA" id="ARBA00022475"/>
    </source>
</evidence>
<dbReference type="eggNOG" id="COG3768">
    <property type="taxonomic scope" value="Bacteria"/>
</dbReference>
<keyword evidence="5 8" id="KW-0812">Transmembrane</keyword>
<feature type="transmembrane region" description="Helical" evidence="8">
    <location>
        <begin position="70"/>
        <end position="92"/>
    </location>
</feature>
<evidence type="ECO:0000256" key="2">
    <source>
        <dbReference type="ARBA" id="ARBA00008255"/>
    </source>
</evidence>
<keyword evidence="6 8" id="KW-1133">Transmembrane helix</keyword>
<dbReference type="STRING" id="2342.SOPEG_2506"/>
<sequence length="350" mass="38615">MTDPIRPRIDFDSPLNEPEALRLRAARHFTHADSEGFVPHPSEVAEDDTGKPEALLTHALTLKRNLWRRMVVAGVGLLALSSVAQGIGAFVTAWQQQWFSLGALTAGGIIVLAALGAICGEWRRLYRLRERVTLRDHAADLLKSHALGEGRAFCQRLAAQAGIDADHPALQRWQAALHDSQSDREVVALYARLVQPVIDRQVRLTISRFAAESTLLVAVSPLALVDMSFIAWRNFRLVNRIAALYGIELGYFSRIRLFRLVLVNIAFAGISEWVREIGMDSVSQDLTARLSARAAQGMGAGLLTARLGLKAMELCRPLPWLPGEKPRLGEFHRELVGQLKSALDKRSSAG</sequence>
<dbReference type="PATRIC" id="fig|2342.5.peg.2665"/>
<feature type="transmembrane region" description="Helical" evidence="8">
    <location>
        <begin position="98"/>
        <end position="119"/>
    </location>
</feature>
<name>W0HK24_9GAMM</name>
<dbReference type="RefSeq" id="WP_025245739.1">
    <property type="nucleotide sequence ID" value="NZ_CP006568.1"/>
</dbReference>
<dbReference type="KEGG" id="pes:SOPEG_2506"/>
<dbReference type="EMBL" id="CP006568">
    <property type="protein sequence ID" value="AHF74216.1"/>
    <property type="molecule type" value="Genomic_DNA"/>
</dbReference>
<evidence type="ECO:0000256" key="6">
    <source>
        <dbReference type="ARBA" id="ARBA00022989"/>
    </source>
</evidence>
<dbReference type="NCBIfam" id="TIGR01620">
    <property type="entry name" value="hyp_HI0043"/>
    <property type="match status" value="1"/>
</dbReference>
<evidence type="ECO:0000313" key="9">
    <source>
        <dbReference type="EMBL" id="AHF74216.1"/>
    </source>
</evidence>
<keyword evidence="4" id="KW-0997">Cell inner membrane</keyword>
<dbReference type="Pfam" id="PF05128">
    <property type="entry name" value="DUF697"/>
    <property type="match status" value="1"/>
</dbReference>
<comment type="subcellular location">
    <subcellularLocation>
        <location evidence="1">Cell inner membrane</location>
        <topology evidence="1">Multi-pass membrane protein</topology>
    </subcellularLocation>
    <subcellularLocation>
        <location evidence="8">Cell membrane</location>
        <topology evidence="8">Multi-pass membrane protein</topology>
    </subcellularLocation>
</comment>
<dbReference type="PANTHER" id="PTHR39342">
    <property type="entry name" value="UPF0283 MEMBRANE PROTEIN YCJF"/>
    <property type="match status" value="1"/>
</dbReference>
<dbReference type="InterPro" id="IPR021147">
    <property type="entry name" value="DUF697"/>
</dbReference>
<protein>
    <recommendedName>
        <fullName evidence="8">UPF0283 membrane protein SOPEG_2506</fullName>
    </recommendedName>
</protein>
<dbReference type="InterPro" id="IPR006507">
    <property type="entry name" value="UPF0283"/>
</dbReference>
<dbReference type="HOGENOM" id="CLU_057693_2_0_6"/>
<evidence type="ECO:0000256" key="7">
    <source>
        <dbReference type="ARBA" id="ARBA00023136"/>
    </source>
</evidence>
<dbReference type="GO" id="GO:0005886">
    <property type="term" value="C:plasma membrane"/>
    <property type="evidence" value="ECO:0007669"/>
    <property type="project" value="UniProtKB-SubCell"/>
</dbReference>
<evidence type="ECO:0000256" key="5">
    <source>
        <dbReference type="ARBA" id="ARBA00022692"/>
    </source>
</evidence>
<feature type="transmembrane region" description="Helical" evidence="8">
    <location>
        <begin position="209"/>
        <end position="231"/>
    </location>
</feature>
<comment type="similarity">
    <text evidence="2 8">Belongs to the UPF0283 family.</text>
</comment>
<accession>W0HK24</accession>
<keyword evidence="10" id="KW-1185">Reference proteome</keyword>